<dbReference type="EMBL" id="JBHTLS010000116">
    <property type="protein sequence ID" value="MFD1104943.1"/>
    <property type="molecule type" value="Genomic_DNA"/>
</dbReference>
<keyword evidence="1" id="KW-0812">Transmembrane</keyword>
<keyword evidence="3" id="KW-1185">Reference proteome</keyword>
<proteinExistence type="predicted"/>
<reference evidence="3" key="1">
    <citation type="journal article" date="2019" name="Int. J. Syst. Evol. Microbiol.">
        <title>The Global Catalogue of Microorganisms (GCM) 10K type strain sequencing project: providing services to taxonomists for standard genome sequencing and annotation.</title>
        <authorList>
            <consortium name="The Broad Institute Genomics Platform"/>
            <consortium name="The Broad Institute Genome Sequencing Center for Infectious Disease"/>
            <person name="Wu L."/>
            <person name="Ma J."/>
        </authorList>
    </citation>
    <scope>NUCLEOTIDE SEQUENCE [LARGE SCALE GENOMIC DNA]</scope>
    <source>
        <strain evidence="3">CCUG 54329</strain>
    </source>
</reference>
<feature type="transmembrane region" description="Helical" evidence="1">
    <location>
        <begin position="82"/>
        <end position="108"/>
    </location>
</feature>
<name>A0ABW3P1J9_9SPHN</name>
<protein>
    <submittedName>
        <fullName evidence="2">Uncharacterized protein</fullName>
    </submittedName>
</protein>
<evidence type="ECO:0000256" key="1">
    <source>
        <dbReference type="SAM" id="Phobius"/>
    </source>
</evidence>
<feature type="transmembrane region" description="Helical" evidence="1">
    <location>
        <begin position="12"/>
        <end position="32"/>
    </location>
</feature>
<organism evidence="2 3">
    <name type="scientific">Sphingobium olei</name>
    <dbReference type="NCBI Taxonomy" id="420955"/>
    <lineage>
        <taxon>Bacteria</taxon>
        <taxon>Pseudomonadati</taxon>
        <taxon>Pseudomonadota</taxon>
        <taxon>Alphaproteobacteria</taxon>
        <taxon>Sphingomonadales</taxon>
        <taxon>Sphingomonadaceae</taxon>
        <taxon>Sphingobium</taxon>
    </lineage>
</organism>
<evidence type="ECO:0000313" key="3">
    <source>
        <dbReference type="Proteomes" id="UP001597203"/>
    </source>
</evidence>
<keyword evidence="1" id="KW-1133">Transmembrane helix</keyword>
<comment type="caution">
    <text evidence="2">The sequence shown here is derived from an EMBL/GenBank/DDBJ whole genome shotgun (WGS) entry which is preliminary data.</text>
</comment>
<dbReference type="Proteomes" id="UP001597203">
    <property type="component" value="Unassembled WGS sequence"/>
</dbReference>
<gene>
    <name evidence="2" type="ORF">ACFQ24_08660</name>
</gene>
<dbReference type="RefSeq" id="WP_380910372.1">
    <property type="nucleotide sequence ID" value="NZ_JBHTLS010000116.1"/>
</dbReference>
<feature type="transmembrane region" description="Helical" evidence="1">
    <location>
        <begin position="52"/>
        <end position="70"/>
    </location>
</feature>
<accession>A0ABW3P1J9</accession>
<keyword evidence="1" id="KW-0472">Membrane</keyword>
<sequence length="109" mass="11476">MLERGSPVAVLIGRWGMALTLVIGAVLLGRVIRKFPYLLPNRLPGLVLYELGPGLILAVAIGTALAITRADGPRFCITVRLALFALAATVAGTVILAIEFGAALRGIWL</sequence>
<evidence type="ECO:0000313" key="2">
    <source>
        <dbReference type="EMBL" id="MFD1104943.1"/>
    </source>
</evidence>